<keyword evidence="3" id="KW-1185">Reference proteome</keyword>
<accession>A0A5M9JU56</accession>
<protein>
    <submittedName>
        <fullName evidence="2">Uncharacterized protein</fullName>
    </submittedName>
</protein>
<reference evidence="2 3" key="1">
    <citation type="submission" date="2019-06" db="EMBL/GenBank/DDBJ databases">
        <title>Genome Sequence of the Brown Rot Fungal Pathogen Monilinia fructicola.</title>
        <authorList>
            <person name="De Miccolis Angelini R.M."/>
            <person name="Landi L."/>
            <person name="Abate D."/>
            <person name="Pollastro S."/>
            <person name="Romanazzi G."/>
            <person name="Faretra F."/>
        </authorList>
    </citation>
    <scope>NUCLEOTIDE SEQUENCE [LARGE SCALE GENOMIC DNA]</scope>
    <source>
        <strain evidence="2 3">Mfrc123</strain>
    </source>
</reference>
<feature type="region of interest" description="Disordered" evidence="1">
    <location>
        <begin position="69"/>
        <end position="88"/>
    </location>
</feature>
<name>A0A5M9JU56_MONFR</name>
<proteinExistence type="predicted"/>
<dbReference type="AlphaFoldDB" id="A0A5M9JU56"/>
<dbReference type="Proteomes" id="UP000322873">
    <property type="component" value="Unassembled WGS sequence"/>
</dbReference>
<organism evidence="2 3">
    <name type="scientific">Monilinia fructicola</name>
    <name type="common">Brown rot fungus</name>
    <name type="synonym">Ciboria fructicola</name>
    <dbReference type="NCBI Taxonomy" id="38448"/>
    <lineage>
        <taxon>Eukaryota</taxon>
        <taxon>Fungi</taxon>
        <taxon>Dikarya</taxon>
        <taxon>Ascomycota</taxon>
        <taxon>Pezizomycotina</taxon>
        <taxon>Leotiomycetes</taxon>
        <taxon>Helotiales</taxon>
        <taxon>Sclerotiniaceae</taxon>
        <taxon>Monilinia</taxon>
    </lineage>
</organism>
<evidence type="ECO:0000313" key="2">
    <source>
        <dbReference type="EMBL" id="KAA8572741.1"/>
    </source>
</evidence>
<evidence type="ECO:0000256" key="1">
    <source>
        <dbReference type="SAM" id="MobiDB-lite"/>
    </source>
</evidence>
<dbReference type="EMBL" id="VICG01000004">
    <property type="protein sequence ID" value="KAA8572741.1"/>
    <property type="molecule type" value="Genomic_DNA"/>
</dbReference>
<sequence>MGTTIEELEGMFDDHPSLNASLQDFEQGSIEIDHNPLVILATPPNIRVSQRHGLGGRTERLGIPGWLQSTSMETRGKRQPKQRLLESA</sequence>
<comment type="caution">
    <text evidence="2">The sequence shown here is derived from an EMBL/GenBank/DDBJ whole genome shotgun (WGS) entry which is preliminary data.</text>
</comment>
<gene>
    <name evidence="2" type="ORF">EYC84_003326</name>
</gene>
<evidence type="ECO:0000313" key="3">
    <source>
        <dbReference type="Proteomes" id="UP000322873"/>
    </source>
</evidence>